<comment type="caution">
    <text evidence="7">The sequence shown here is derived from an EMBL/GenBank/DDBJ whole genome shotgun (WGS) entry which is preliminary data.</text>
</comment>
<dbReference type="SUPFAM" id="SSF56112">
    <property type="entry name" value="Protein kinase-like (PK-like)"/>
    <property type="match status" value="1"/>
</dbReference>
<dbReference type="InterPro" id="IPR000719">
    <property type="entry name" value="Prot_kinase_dom"/>
</dbReference>
<dbReference type="PANTHER" id="PTHR44329">
    <property type="entry name" value="SERINE/THREONINE-PROTEIN KINASE TNNI3K-RELATED"/>
    <property type="match status" value="1"/>
</dbReference>
<dbReference type="PROSITE" id="PS50012">
    <property type="entry name" value="RCC1_3"/>
    <property type="match status" value="3"/>
</dbReference>
<dbReference type="SMART" id="SM00220">
    <property type="entry name" value="S_TKc"/>
    <property type="match status" value="1"/>
</dbReference>
<dbReference type="Gene3D" id="1.10.510.10">
    <property type="entry name" value="Transferase(Phosphotransferase) domain 1"/>
    <property type="match status" value="1"/>
</dbReference>
<keyword evidence="2 4" id="KW-0067">ATP-binding</keyword>
<name>A0A1J4KVU9_9EUKA</name>
<proteinExistence type="predicted"/>
<dbReference type="PROSITE" id="PS00108">
    <property type="entry name" value="PROTEIN_KINASE_ST"/>
    <property type="match status" value="1"/>
</dbReference>
<reference evidence="7" key="1">
    <citation type="submission" date="2016-10" db="EMBL/GenBank/DDBJ databases">
        <authorList>
            <person name="Benchimol M."/>
            <person name="Almeida L.G."/>
            <person name="Vasconcelos A.T."/>
            <person name="Perreira-Neves A."/>
            <person name="Rosa I.A."/>
            <person name="Tasca T."/>
            <person name="Bogo M.R."/>
            <person name="de Souza W."/>
        </authorList>
    </citation>
    <scope>NUCLEOTIDE SEQUENCE [LARGE SCALE GENOMIC DNA]</scope>
    <source>
        <strain evidence="7">K</strain>
    </source>
</reference>
<keyword evidence="8" id="KW-1185">Reference proteome</keyword>
<keyword evidence="1 4" id="KW-0547">Nucleotide-binding</keyword>
<dbReference type="GO" id="GO:0004674">
    <property type="term" value="F:protein serine/threonine kinase activity"/>
    <property type="evidence" value="ECO:0007669"/>
    <property type="project" value="TreeGrafter"/>
</dbReference>
<dbReference type="Proteomes" id="UP000179807">
    <property type="component" value="Unassembled WGS sequence"/>
</dbReference>
<evidence type="ECO:0000256" key="4">
    <source>
        <dbReference type="PROSITE-ProRule" id="PRU10141"/>
    </source>
</evidence>
<evidence type="ECO:0000256" key="2">
    <source>
        <dbReference type="ARBA" id="ARBA00022840"/>
    </source>
</evidence>
<evidence type="ECO:0000313" key="8">
    <source>
        <dbReference type="Proteomes" id="UP000179807"/>
    </source>
</evidence>
<feature type="repeat" description="RCC1" evidence="3">
    <location>
        <begin position="261"/>
        <end position="313"/>
    </location>
</feature>
<feature type="binding site" evidence="4">
    <location>
        <position position="530"/>
    </location>
    <ligand>
        <name>ATP</name>
        <dbReference type="ChEBI" id="CHEBI:30616"/>
    </ligand>
</feature>
<dbReference type="Pfam" id="PF13540">
    <property type="entry name" value="RCC1_2"/>
    <property type="match status" value="1"/>
</dbReference>
<evidence type="ECO:0000256" key="5">
    <source>
        <dbReference type="SAM" id="Coils"/>
    </source>
</evidence>
<dbReference type="InterPro" id="IPR008271">
    <property type="entry name" value="Ser/Thr_kinase_AS"/>
</dbReference>
<feature type="coiled-coil region" evidence="5">
    <location>
        <begin position="397"/>
        <end position="484"/>
    </location>
</feature>
<dbReference type="InterPro" id="IPR000408">
    <property type="entry name" value="Reg_chr_condens"/>
</dbReference>
<feature type="repeat" description="RCC1" evidence="3">
    <location>
        <begin position="72"/>
        <end position="122"/>
    </location>
</feature>
<dbReference type="InterPro" id="IPR051681">
    <property type="entry name" value="Ser/Thr_Kinases-Pseudokinases"/>
</dbReference>
<dbReference type="AlphaFoldDB" id="A0A1J4KVU9"/>
<dbReference type="VEuPathDB" id="TrichDB:TRFO_15901"/>
<dbReference type="Pfam" id="PF00415">
    <property type="entry name" value="RCC1"/>
    <property type="match status" value="1"/>
</dbReference>
<evidence type="ECO:0000313" key="7">
    <source>
        <dbReference type="EMBL" id="OHT13876.1"/>
    </source>
</evidence>
<evidence type="ECO:0000256" key="1">
    <source>
        <dbReference type="ARBA" id="ARBA00022741"/>
    </source>
</evidence>
<dbReference type="SUPFAM" id="SSF50985">
    <property type="entry name" value="RCC1/BLIP-II"/>
    <property type="match status" value="1"/>
</dbReference>
<accession>A0A1J4KVU9</accession>
<feature type="repeat" description="RCC1" evidence="3">
    <location>
        <begin position="22"/>
        <end position="71"/>
    </location>
</feature>
<dbReference type="Pfam" id="PF00069">
    <property type="entry name" value="Pkinase"/>
    <property type="match status" value="1"/>
</dbReference>
<dbReference type="Gene3D" id="2.130.10.30">
    <property type="entry name" value="Regulator of chromosome condensation 1/beta-lactamase-inhibitor protein II"/>
    <property type="match status" value="2"/>
</dbReference>
<evidence type="ECO:0000259" key="6">
    <source>
        <dbReference type="PROSITE" id="PS50011"/>
    </source>
</evidence>
<feature type="domain" description="Protein kinase" evidence="6">
    <location>
        <begin position="504"/>
        <end position="761"/>
    </location>
</feature>
<dbReference type="RefSeq" id="XP_068367012.1">
    <property type="nucleotide sequence ID" value="XM_068498650.1"/>
</dbReference>
<keyword evidence="5" id="KW-0175">Coiled coil</keyword>
<organism evidence="7 8">
    <name type="scientific">Tritrichomonas foetus</name>
    <dbReference type="NCBI Taxonomy" id="1144522"/>
    <lineage>
        <taxon>Eukaryota</taxon>
        <taxon>Metamonada</taxon>
        <taxon>Parabasalia</taxon>
        <taxon>Tritrichomonadida</taxon>
        <taxon>Tritrichomonadidae</taxon>
        <taxon>Tritrichomonas</taxon>
    </lineage>
</organism>
<dbReference type="GeneID" id="94833354"/>
<dbReference type="OrthoDB" id="5370059at2759"/>
<gene>
    <name evidence="7" type="ORF">TRFO_15901</name>
</gene>
<dbReference type="InterPro" id="IPR009091">
    <property type="entry name" value="RCC1/BLIP-II"/>
</dbReference>
<dbReference type="PROSITE" id="PS50011">
    <property type="entry name" value="PROTEIN_KINASE_DOM"/>
    <property type="match status" value="1"/>
</dbReference>
<dbReference type="InterPro" id="IPR011009">
    <property type="entry name" value="Kinase-like_dom_sf"/>
</dbReference>
<dbReference type="GO" id="GO:0005524">
    <property type="term" value="F:ATP binding"/>
    <property type="evidence" value="ECO:0007669"/>
    <property type="project" value="UniProtKB-UniRule"/>
</dbReference>
<dbReference type="PROSITE" id="PS00626">
    <property type="entry name" value="RCC1_2"/>
    <property type="match status" value="1"/>
</dbReference>
<dbReference type="PROSITE" id="PS00107">
    <property type="entry name" value="PROTEIN_KINASE_ATP"/>
    <property type="match status" value="1"/>
</dbReference>
<dbReference type="EMBL" id="MLAK01000461">
    <property type="protein sequence ID" value="OHT13876.1"/>
    <property type="molecule type" value="Genomic_DNA"/>
</dbReference>
<protein>
    <recommendedName>
        <fullName evidence="6">Protein kinase domain-containing protein</fullName>
    </recommendedName>
</protein>
<sequence length="761" mass="84053">MLKSISHFLSNSSESSTTQNLIMFYTAGTNESGELGREGDKIIPAPVKGLKKSLLECISVGDSHCLALCKDGSVLGWGGNGKSVLGFPKGVNVVKVPTTIPGLPKIIDLKAGDGFSLFLTQEGKVIITSYNNTNLFDEINIGEPAVALFGFSDPWIVGKSGAVYWYDFENEKNKIVKKFGTFPGGIPRQIHSIIQSAVLITSSGQALGMSMQKLRPDDFFNPIGVVNKNTDNFSPIESLRNVKIKKIVGIENHFIALSEDNKVYVWGRNRNGELGIPRSTNTKTDFVESTFHGGSQIIDIASGTSHSIFIDSLGHVWGLGEGDSGRTMLGKGPGPLSNCFPTYENRVIAAYCGSGFSLIEKGSSALPDAGTLSLKSNTSKIETSSSCDEKSSEKVDSLQLKEENFHLKEEISKLKTQLSSNDNKIKKAETELSKSQKEVKSLQEKYKSLLTTKDVEIANLQKQIQEMKIQLEKKSLEVKNTVENSTKNNSTPAKIISQEEVESLHQITSIGRGATSNVIKVSREEFYALKILQLDSIIEENDDEINKEDHNEFEKVRHFMNEFEIMSKISHPNVIKTFGICYGDETNPPSILLEYCPTNLKKGLKTLTNNDIHRIINEIISGMSYIHQCGIIHRDLKPENILLDADKHVKISDFGISAISSETTHTAGIGTLAYMSPEQLNDEVHYSNKIDVYAFGILLYFILTGGSLPKLSIAKIAQGQKISIPSTINDFYRNMMDKCLSYDPNDRPTFSELQKMFSEHK</sequence>
<evidence type="ECO:0000256" key="3">
    <source>
        <dbReference type="PROSITE-ProRule" id="PRU00235"/>
    </source>
</evidence>
<dbReference type="InterPro" id="IPR017441">
    <property type="entry name" value="Protein_kinase_ATP_BS"/>
</dbReference>